<reference evidence="2" key="1">
    <citation type="submission" date="2021-03" db="EMBL/GenBank/DDBJ databases">
        <title>Molecular epidemiology and mechanisms of colistin and carbapenem resistance in Enterobacteriaceae from clinical isolates, the environment and porcine samples in Pretoria, South Africa.</title>
        <authorList>
            <person name="Bogoshi D."/>
            <person name="Mbelle N.M."/>
            <person name="Naidoo V."/>
            <person name="Osei Sekyere J."/>
        </authorList>
    </citation>
    <scope>NUCLEOTIDE SEQUENCE</scope>
    <source>
        <strain evidence="2">C052</strain>
    </source>
</reference>
<dbReference type="EMBL" id="JAGETQ010000158">
    <property type="protein sequence ID" value="MBO1916587.1"/>
    <property type="molecule type" value="Genomic_DNA"/>
</dbReference>
<feature type="non-terminal residue" evidence="2">
    <location>
        <position position="1"/>
    </location>
</feature>
<sequence>ESSDSGAKGDNLTQHQAVTLEEDNQTAIDGGDQFAGQEVQHLPIKTAVAVALPVKQDGEYD</sequence>
<dbReference type="Proteomes" id="UP000664477">
    <property type="component" value="Unassembled WGS sequence"/>
</dbReference>
<organism evidence="2 3">
    <name type="scientific">Providencia rettgeri</name>
    <dbReference type="NCBI Taxonomy" id="587"/>
    <lineage>
        <taxon>Bacteria</taxon>
        <taxon>Pseudomonadati</taxon>
        <taxon>Pseudomonadota</taxon>
        <taxon>Gammaproteobacteria</taxon>
        <taxon>Enterobacterales</taxon>
        <taxon>Morganellaceae</taxon>
        <taxon>Providencia</taxon>
    </lineage>
</organism>
<feature type="region of interest" description="Disordered" evidence="1">
    <location>
        <begin position="1"/>
        <end position="30"/>
    </location>
</feature>
<gene>
    <name evidence="2" type="ORF">J4727_18015</name>
</gene>
<evidence type="ECO:0000313" key="3">
    <source>
        <dbReference type="Proteomes" id="UP000664477"/>
    </source>
</evidence>
<name>A0A939SPJ9_PRORE</name>
<comment type="caution">
    <text evidence="2">The sequence shown here is derived from an EMBL/GenBank/DDBJ whole genome shotgun (WGS) entry which is preliminary data.</text>
</comment>
<evidence type="ECO:0000256" key="1">
    <source>
        <dbReference type="SAM" id="MobiDB-lite"/>
    </source>
</evidence>
<evidence type="ECO:0000313" key="2">
    <source>
        <dbReference type="EMBL" id="MBO1916587.1"/>
    </source>
</evidence>
<protein>
    <submittedName>
        <fullName evidence="2">Uncharacterized protein</fullName>
    </submittedName>
</protein>
<accession>A0A939SPJ9</accession>
<dbReference type="AlphaFoldDB" id="A0A939SPJ9"/>
<proteinExistence type="predicted"/>